<organism evidence="2 3">
    <name type="scientific">Streblomastix strix</name>
    <dbReference type="NCBI Taxonomy" id="222440"/>
    <lineage>
        <taxon>Eukaryota</taxon>
        <taxon>Metamonada</taxon>
        <taxon>Preaxostyla</taxon>
        <taxon>Oxymonadida</taxon>
        <taxon>Streblomastigidae</taxon>
        <taxon>Streblomastix</taxon>
    </lineage>
</organism>
<name>A0A5J4TCY8_9EUKA</name>
<reference evidence="2 3" key="1">
    <citation type="submission" date="2019-03" db="EMBL/GenBank/DDBJ databases">
        <title>Single cell metagenomics reveals metabolic interactions within the superorganism composed of flagellate Streblomastix strix and complex community of Bacteroidetes bacteria on its surface.</title>
        <authorList>
            <person name="Treitli S.C."/>
            <person name="Kolisko M."/>
            <person name="Husnik F."/>
            <person name="Keeling P."/>
            <person name="Hampl V."/>
        </authorList>
    </citation>
    <scope>NUCLEOTIDE SEQUENCE [LARGE SCALE GENOMIC DNA]</scope>
    <source>
        <strain evidence="2">ST1C</strain>
    </source>
</reference>
<feature type="non-terminal residue" evidence="2">
    <location>
        <position position="1"/>
    </location>
</feature>
<dbReference type="AlphaFoldDB" id="A0A5J4TCY8"/>
<feature type="region of interest" description="Disordered" evidence="1">
    <location>
        <begin position="1"/>
        <end position="37"/>
    </location>
</feature>
<gene>
    <name evidence="2" type="ORF">EZS28_048484</name>
</gene>
<dbReference type="Proteomes" id="UP000324800">
    <property type="component" value="Unassembled WGS sequence"/>
</dbReference>
<evidence type="ECO:0000256" key="1">
    <source>
        <dbReference type="SAM" id="MobiDB-lite"/>
    </source>
</evidence>
<accession>A0A5J4TCY8</accession>
<evidence type="ECO:0000313" key="3">
    <source>
        <dbReference type="Proteomes" id="UP000324800"/>
    </source>
</evidence>
<proteinExistence type="predicted"/>
<evidence type="ECO:0000313" key="2">
    <source>
        <dbReference type="EMBL" id="KAA6355989.1"/>
    </source>
</evidence>
<protein>
    <submittedName>
        <fullName evidence="2">Uncharacterized protein</fullName>
    </submittedName>
</protein>
<dbReference type="EMBL" id="SNRW01033710">
    <property type="protein sequence ID" value="KAA6355989.1"/>
    <property type="molecule type" value="Genomic_DNA"/>
</dbReference>
<sequence length="62" mass="7035">QQSGSGGRQGAPQTEIEGMDDDYDNYESHVASQDRLKSRAKPFGRLSFQPLMIQRTLYKSQE</sequence>
<comment type="caution">
    <text evidence="2">The sequence shown here is derived from an EMBL/GenBank/DDBJ whole genome shotgun (WGS) entry which is preliminary data.</text>
</comment>